<evidence type="ECO:0000313" key="5">
    <source>
        <dbReference type="EMBL" id="QKS71639.1"/>
    </source>
</evidence>
<dbReference type="Pfam" id="PF12974">
    <property type="entry name" value="Phosphonate-bd"/>
    <property type="match status" value="1"/>
</dbReference>
<dbReference type="KEGG" id="psua:FLK61_33685"/>
<feature type="compositionally biased region" description="Acidic residues" evidence="3">
    <location>
        <begin position="326"/>
        <end position="345"/>
    </location>
</feature>
<sequence>MKKSLLLTTLASGALLLAACGDNEGNTTNLANTTNEETTTNADANEATNDSTGDTQLAGDPDVYEVAVIPSQSIGEMQTGLDLLEEHLAESLDMEVEVTHYPSYNAVVEALNYSQIDLAYFGPVTYLIAYEQSGAEAIITQEIDGSPYYYSYMITQPDAPYDSLDDLLENVGEVDFAFGSQSSTSGFAVPGYELLQRGVYENEGSYDFNSVRFTGSHDITANAVANGDVDAGAIDSAIFNALIADGMINEDDYKIIWESDQIYQYPWAVPNGTDEALIEQVQAAFMEIEEPEILSIFGGASAFVEASSDEYESILEAARAFGLLDPEPEEEDEAEEESNANDSNE</sequence>
<feature type="chain" id="PRO_5038691675" evidence="4">
    <location>
        <begin position="19"/>
        <end position="345"/>
    </location>
</feature>
<protein>
    <submittedName>
        <fullName evidence="5">Phosphate/phosphite/phosphonate ABC transporter substrate-binding protein</fullName>
    </submittedName>
</protein>
<dbReference type="GO" id="GO:0043190">
    <property type="term" value="C:ATP-binding cassette (ABC) transporter complex"/>
    <property type="evidence" value="ECO:0007669"/>
    <property type="project" value="InterPro"/>
</dbReference>
<proteinExistence type="inferred from homology"/>
<keyword evidence="2 4" id="KW-0732">Signal</keyword>
<dbReference type="Gene3D" id="3.40.190.10">
    <property type="entry name" value="Periplasmic binding protein-like II"/>
    <property type="match status" value="2"/>
</dbReference>
<dbReference type="Proteomes" id="UP000318138">
    <property type="component" value="Chromosome"/>
</dbReference>
<feature type="region of interest" description="Disordered" evidence="3">
    <location>
        <begin position="323"/>
        <end position="345"/>
    </location>
</feature>
<evidence type="ECO:0000256" key="4">
    <source>
        <dbReference type="SAM" id="SignalP"/>
    </source>
</evidence>
<feature type="signal peptide" evidence="4">
    <location>
        <begin position="1"/>
        <end position="18"/>
    </location>
</feature>
<accession>A0A859FEN9</accession>
<dbReference type="RefSeq" id="WP_176009673.1">
    <property type="nucleotide sequence ID" value="NZ_CP041372.2"/>
</dbReference>
<feature type="compositionally biased region" description="Low complexity" evidence="3">
    <location>
        <begin position="25"/>
        <end position="49"/>
    </location>
</feature>
<dbReference type="InterPro" id="IPR005770">
    <property type="entry name" value="PhnD"/>
</dbReference>
<evidence type="ECO:0000256" key="1">
    <source>
        <dbReference type="ARBA" id="ARBA00007162"/>
    </source>
</evidence>
<dbReference type="SUPFAM" id="SSF53850">
    <property type="entry name" value="Periplasmic binding protein-like II"/>
    <property type="match status" value="1"/>
</dbReference>
<dbReference type="AlphaFoldDB" id="A0A859FEN9"/>
<reference evidence="6" key="1">
    <citation type="submission" date="2019-07" db="EMBL/GenBank/DDBJ databases">
        <title>Bacillus alkalisoli sp. nov. isolated from saline soil.</title>
        <authorList>
            <person name="Sun J.-Q."/>
            <person name="Xu L."/>
        </authorList>
    </citation>
    <scope>NUCLEOTIDE SEQUENCE [LARGE SCALE GENOMIC DNA]</scope>
    <source>
        <strain evidence="6">M4U3P1</strain>
    </source>
</reference>
<dbReference type="EMBL" id="CP041372">
    <property type="protein sequence ID" value="QKS71639.1"/>
    <property type="molecule type" value="Genomic_DNA"/>
</dbReference>
<dbReference type="GO" id="GO:0055085">
    <property type="term" value="P:transmembrane transport"/>
    <property type="evidence" value="ECO:0007669"/>
    <property type="project" value="InterPro"/>
</dbReference>
<dbReference type="NCBIfam" id="TIGR01098">
    <property type="entry name" value="3A0109s03R"/>
    <property type="match status" value="1"/>
</dbReference>
<evidence type="ECO:0000313" key="6">
    <source>
        <dbReference type="Proteomes" id="UP000318138"/>
    </source>
</evidence>
<dbReference type="PANTHER" id="PTHR35841">
    <property type="entry name" value="PHOSPHONATES-BINDING PERIPLASMIC PROTEIN"/>
    <property type="match status" value="1"/>
</dbReference>
<dbReference type="PROSITE" id="PS51257">
    <property type="entry name" value="PROKAR_LIPOPROTEIN"/>
    <property type="match status" value="1"/>
</dbReference>
<evidence type="ECO:0000256" key="2">
    <source>
        <dbReference type="ARBA" id="ARBA00022729"/>
    </source>
</evidence>
<organism evidence="5 6">
    <name type="scientific">Paenalkalicoccus suaedae</name>
    <dbReference type="NCBI Taxonomy" id="2592382"/>
    <lineage>
        <taxon>Bacteria</taxon>
        <taxon>Bacillati</taxon>
        <taxon>Bacillota</taxon>
        <taxon>Bacilli</taxon>
        <taxon>Bacillales</taxon>
        <taxon>Bacillaceae</taxon>
        <taxon>Paenalkalicoccus</taxon>
    </lineage>
</organism>
<evidence type="ECO:0000256" key="3">
    <source>
        <dbReference type="SAM" id="MobiDB-lite"/>
    </source>
</evidence>
<dbReference type="PANTHER" id="PTHR35841:SF1">
    <property type="entry name" value="PHOSPHONATES-BINDING PERIPLASMIC PROTEIN"/>
    <property type="match status" value="1"/>
</dbReference>
<keyword evidence="6" id="KW-1185">Reference proteome</keyword>
<feature type="region of interest" description="Disordered" evidence="3">
    <location>
        <begin position="25"/>
        <end position="57"/>
    </location>
</feature>
<gene>
    <name evidence="5" type="primary">phnD</name>
    <name evidence="5" type="ORF">FLK61_33685</name>
</gene>
<name>A0A859FEN9_9BACI</name>
<comment type="similarity">
    <text evidence="1">Belongs to the phosphate/phosphite/phosphonate binding protein family.</text>
</comment>